<accession>F6R6B4</accession>
<dbReference type="Ensembl" id="ENSCINT00000020047.3">
    <property type="protein sequence ID" value="ENSCINP00000020047.3"/>
    <property type="gene ID" value="ENSCING00000009927.3"/>
</dbReference>
<sequence>MCETEWCNFMATRYHVMLRCARHVMARRVLGTTHNNQPRCTTLSILRALYKAICSEKSSAVVATPRGQHTTAITTNHSNIALYPSDVTFSNTDLVTTPNDDDDVVKARKQEEVDFVTSYITFTDILVELGSCRSGMQERIIARMATNPAVAPSRNLYLAKDVYNLMERWRHLQGRNFNFSTDEAVQRMSSRITTSDDSTQIDKDIEEQFRGLSGLLPMIFRIADQVTTKLSALLPKQDEATPKLCPYVASPRGKTTERNLSLWLSA</sequence>
<organism evidence="1 2">
    <name type="scientific">Ciona intestinalis</name>
    <name type="common">Transparent sea squirt</name>
    <name type="synonym">Ascidia intestinalis</name>
    <dbReference type="NCBI Taxonomy" id="7719"/>
    <lineage>
        <taxon>Eukaryota</taxon>
        <taxon>Metazoa</taxon>
        <taxon>Chordata</taxon>
        <taxon>Tunicata</taxon>
        <taxon>Ascidiacea</taxon>
        <taxon>Phlebobranchia</taxon>
        <taxon>Cionidae</taxon>
        <taxon>Ciona</taxon>
    </lineage>
</organism>
<proteinExistence type="predicted"/>
<reference evidence="2" key="1">
    <citation type="journal article" date="2002" name="Science">
        <title>The draft genome of Ciona intestinalis: insights into chordate and vertebrate origins.</title>
        <authorList>
            <person name="Dehal P."/>
            <person name="Satou Y."/>
            <person name="Campbell R.K."/>
            <person name="Chapman J."/>
            <person name="Degnan B."/>
            <person name="De Tomaso A."/>
            <person name="Davidson B."/>
            <person name="Di Gregorio A."/>
            <person name="Gelpke M."/>
            <person name="Goodstein D.M."/>
            <person name="Harafuji N."/>
            <person name="Hastings K.E."/>
            <person name="Ho I."/>
            <person name="Hotta K."/>
            <person name="Huang W."/>
            <person name="Kawashima T."/>
            <person name="Lemaire P."/>
            <person name="Martinez D."/>
            <person name="Meinertzhagen I.A."/>
            <person name="Necula S."/>
            <person name="Nonaka M."/>
            <person name="Putnam N."/>
            <person name="Rash S."/>
            <person name="Saiga H."/>
            <person name="Satake M."/>
            <person name="Terry A."/>
            <person name="Yamada L."/>
            <person name="Wang H.G."/>
            <person name="Awazu S."/>
            <person name="Azumi K."/>
            <person name="Boore J."/>
            <person name="Branno M."/>
            <person name="Chin-Bow S."/>
            <person name="DeSantis R."/>
            <person name="Doyle S."/>
            <person name="Francino P."/>
            <person name="Keys D.N."/>
            <person name="Haga S."/>
            <person name="Hayashi H."/>
            <person name="Hino K."/>
            <person name="Imai K.S."/>
            <person name="Inaba K."/>
            <person name="Kano S."/>
            <person name="Kobayashi K."/>
            <person name="Kobayashi M."/>
            <person name="Lee B.I."/>
            <person name="Makabe K.W."/>
            <person name="Manohar C."/>
            <person name="Matassi G."/>
            <person name="Medina M."/>
            <person name="Mochizuki Y."/>
            <person name="Mount S."/>
            <person name="Morishita T."/>
            <person name="Miura S."/>
            <person name="Nakayama A."/>
            <person name="Nishizaka S."/>
            <person name="Nomoto H."/>
            <person name="Ohta F."/>
            <person name="Oishi K."/>
            <person name="Rigoutsos I."/>
            <person name="Sano M."/>
            <person name="Sasaki A."/>
            <person name="Sasakura Y."/>
            <person name="Shoguchi E."/>
            <person name="Shin-i T."/>
            <person name="Spagnuolo A."/>
            <person name="Stainier D."/>
            <person name="Suzuki M.M."/>
            <person name="Tassy O."/>
            <person name="Takatori N."/>
            <person name="Tokuoka M."/>
            <person name="Yagi K."/>
            <person name="Yoshizaki F."/>
            <person name="Wada S."/>
            <person name="Zhang C."/>
            <person name="Hyatt P.D."/>
            <person name="Larimer F."/>
            <person name="Detter C."/>
            <person name="Doggett N."/>
            <person name="Glavina T."/>
            <person name="Hawkins T."/>
            <person name="Richardson P."/>
            <person name="Lucas S."/>
            <person name="Kohara Y."/>
            <person name="Levine M."/>
            <person name="Satoh N."/>
            <person name="Rokhsar D.S."/>
        </authorList>
    </citation>
    <scope>NUCLEOTIDE SEQUENCE [LARGE SCALE GENOMIC DNA]</scope>
</reference>
<protein>
    <submittedName>
        <fullName evidence="1">Uncharacterized protein</fullName>
    </submittedName>
</protein>
<reference evidence="1" key="2">
    <citation type="journal article" date="2008" name="Genome Biol.">
        <title>Improved genome assembly and evidence-based global gene model set for the chordate Ciona intestinalis: new insight into intron and operon populations.</title>
        <authorList>
            <person name="Satou Y."/>
            <person name="Mineta K."/>
            <person name="Ogasawara M."/>
            <person name="Sasakura Y."/>
            <person name="Shoguchi E."/>
            <person name="Ueno K."/>
            <person name="Yamada L."/>
            <person name="Matsumoto J."/>
            <person name="Wasserscheid J."/>
            <person name="Dewar K."/>
            <person name="Wiley G.B."/>
            <person name="Macmil S.L."/>
            <person name="Roe B.A."/>
            <person name="Zeller R.W."/>
            <person name="Hastings K.E."/>
            <person name="Lemaire P."/>
            <person name="Lindquist E."/>
            <person name="Endo T."/>
            <person name="Hotta K."/>
            <person name="Inaba K."/>
        </authorList>
    </citation>
    <scope>NUCLEOTIDE SEQUENCE [LARGE SCALE GENOMIC DNA]</scope>
    <source>
        <strain evidence="1">wild type</strain>
    </source>
</reference>
<dbReference type="HOGENOM" id="CLU_1045685_0_0_1"/>
<dbReference type="AlphaFoldDB" id="F6R6B4"/>
<reference evidence="1" key="3">
    <citation type="submission" date="2025-08" db="UniProtKB">
        <authorList>
            <consortium name="Ensembl"/>
        </authorList>
    </citation>
    <scope>IDENTIFICATION</scope>
</reference>
<name>F6R6B4_CIOIN</name>
<evidence type="ECO:0000313" key="1">
    <source>
        <dbReference type="Ensembl" id="ENSCINP00000020047.3"/>
    </source>
</evidence>
<dbReference type="EMBL" id="EAAA01001380">
    <property type="status" value="NOT_ANNOTATED_CDS"/>
    <property type="molecule type" value="Genomic_DNA"/>
</dbReference>
<reference evidence="1" key="4">
    <citation type="submission" date="2025-09" db="UniProtKB">
        <authorList>
            <consortium name="Ensembl"/>
        </authorList>
    </citation>
    <scope>IDENTIFICATION</scope>
</reference>
<evidence type="ECO:0000313" key="2">
    <source>
        <dbReference type="Proteomes" id="UP000008144"/>
    </source>
</evidence>
<keyword evidence="2" id="KW-1185">Reference proteome</keyword>
<dbReference type="Proteomes" id="UP000008144">
    <property type="component" value="Chromosome 2"/>
</dbReference>
<dbReference type="InParanoid" id="F6R6B4"/>